<dbReference type="EMBL" id="DWZI01000037">
    <property type="protein sequence ID" value="HJA85959.1"/>
    <property type="molecule type" value="Genomic_DNA"/>
</dbReference>
<evidence type="ECO:0000313" key="2">
    <source>
        <dbReference type="EMBL" id="HJA85959.1"/>
    </source>
</evidence>
<protein>
    <submittedName>
        <fullName evidence="2">Porin family protein</fullName>
    </submittedName>
</protein>
<organism evidence="2 3">
    <name type="scientific">Candidatus Bacteroides avicola</name>
    <dbReference type="NCBI Taxonomy" id="2838468"/>
    <lineage>
        <taxon>Bacteria</taxon>
        <taxon>Pseudomonadati</taxon>
        <taxon>Bacteroidota</taxon>
        <taxon>Bacteroidia</taxon>
        <taxon>Bacteroidales</taxon>
        <taxon>Bacteroidaceae</taxon>
        <taxon>Bacteroides</taxon>
    </lineage>
</organism>
<evidence type="ECO:0000256" key="1">
    <source>
        <dbReference type="SAM" id="Phobius"/>
    </source>
</evidence>
<gene>
    <name evidence="2" type="ORF">H9950_07185</name>
</gene>
<name>A0A9D2HVC6_9BACE</name>
<sequence>MREKNDLTQLFRTRLEHAEMDVRNGFWEALEHDLHVSSVPSAVNKPTRKYKAFPLKRWMAAASVLLLLGAAAWRWWPFETKQEVLPPSRSLVEADGRYPDTGVSPVLAEISPRLSAGKAPRAKGKGSVPGQVEETAAASGGEPMSVHVSITITQRQYGSRQPNRQRHYHAAGDRSFTDGHSSWTEEDGMQQEAAPTTSMEDCGALLKSRNWALKASLGTSLPQGDFCAPLTADLSVERRLTKRLALEAGVQYNRLAGHGEATLHTLGVPVKLNILLAQSSKVDFYAQLGGMVEKCVSGAPDNSFAAEPVQGSLLAGLGVSYKLSDRLALFAEPSVSHHFDSDASTRTLRTERALNVNLLCGLRMTY</sequence>
<feature type="transmembrane region" description="Helical" evidence="1">
    <location>
        <begin position="58"/>
        <end position="76"/>
    </location>
</feature>
<keyword evidence="1" id="KW-1133">Transmembrane helix</keyword>
<reference evidence="2" key="1">
    <citation type="journal article" date="2021" name="PeerJ">
        <title>Extensive microbial diversity within the chicken gut microbiome revealed by metagenomics and culture.</title>
        <authorList>
            <person name="Gilroy R."/>
            <person name="Ravi A."/>
            <person name="Getino M."/>
            <person name="Pursley I."/>
            <person name="Horton D.L."/>
            <person name="Alikhan N.F."/>
            <person name="Baker D."/>
            <person name="Gharbi K."/>
            <person name="Hall N."/>
            <person name="Watson M."/>
            <person name="Adriaenssens E.M."/>
            <person name="Foster-Nyarko E."/>
            <person name="Jarju S."/>
            <person name="Secka A."/>
            <person name="Antonio M."/>
            <person name="Oren A."/>
            <person name="Chaudhuri R.R."/>
            <person name="La Ragione R."/>
            <person name="Hildebrand F."/>
            <person name="Pallen M.J."/>
        </authorList>
    </citation>
    <scope>NUCLEOTIDE SEQUENCE</scope>
    <source>
        <strain evidence="2">ChiHjej12B11-9795</strain>
    </source>
</reference>
<reference evidence="2" key="2">
    <citation type="submission" date="2021-04" db="EMBL/GenBank/DDBJ databases">
        <authorList>
            <person name="Gilroy R."/>
        </authorList>
    </citation>
    <scope>NUCLEOTIDE SEQUENCE</scope>
    <source>
        <strain evidence="2">ChiHjej12B11-9795</strain>
    </source>
</reference>
<comment type="caution">
    <text evidence="2">The sequence shown here is derived from an EMBL/GenBank/DDBJ whole genome shotgun (WGS) entry which is preliminary data.</text>
</comment>
<dbReference type="SUPFAM" id="SSF56925">
    <property type="entry name" value="OMPA-like"/>
    <property type="match status" value="1"/>
</dbReference>
<accession>A0A9D2HVC6</accession>
<dbReference type="AlphaFoldDB" id="A0A9D2HVC6"/>
<dbReference type="InterPro" id="IPR011250">
    <property type="entry name" value="OMP/PagP_B-barrel"/>
</dbReference>
<evidence type="ECO:0000313" key="3">
    <source>
        <dbReference type="Proteomes" id="UP000823862"/>
    </source>
</evidence>
<proteinExistence type="predicted"/>
<dbReference type="Proteomes" id="UP000823862">
    <property type="component" value="Unassembled WGS sequence"/>
</dbReference>
<keyword evidence="1" id="KW-0812">Transmembrane</keyword>
<keyword evidence="1" id="KW-0472">Membrane</keyword>